<dbReference type="Proteomes" id="UP000332933">
    <property type="component" value="Unassembled WGS sequence"/>
</dbReference>
<name>A0A485KJ81_9STRA</name>
<reference evidence="2 3" key="1">
    <citation type="submission" date="2019-03" db="EMBL/GenBank/DDBJ databases">
        <authorList>
            <person name="Gaulin E."/>
            <person name="Dumas B."/>
        </authorList>
    </citation>
    <scope>NUCLEOTIDE SEQUENCE [LARGE SCALE GENOMIC DNA]</scope>
    <source>
        <strain evidence="2">CBS 568.67</strain>
    </source>
</reference>
<evidence type="ECO:0000313" key="1">
    <source>
        <dbReference type="EMBL" id="KAF0701561.1"/>
    </source>
</evidence>
<dbReference type="AlphaFoldDB" id="A0A485KJ81"/>
<keyword evidence="3" id="KW-1185">Reference proteome</keyword>
<sequence length="462" mass="51804">MFAGTDLHVISSIANSSNFVTQRLPMSLLTIRQVFSFVQSTQEFARLLDYSQVCRNLFFLGGVPRWAVEYLLALKTESNVLSLEMIEKCYTTITDTYVTSAFSVLNPRQRLRLAAFALSGRLVQPDELFDDKLTWSRLRDSSLCLLTPRSDRGYEIVVPYSLFRNINVPRSLSQAEVFFASAIVDMREFVDSKLFDIPPWKSWEVFGACFYALRINALLFLGHSTVKLGSLLRGATMDEQTSAIQVKLVPSTVFRCAQNFGSTTGQILTRQGNTLETIDWISSGCIAMNGEGGEGVDIFFALEHAVTGQVVVVVDQRKRQFGKFQPGQARIYLDKLSQSPSFLTNAILVRGIMNCVSVSNLASYTVPPYCFLISREQNDEFHGSLSYHPACSPFISVNTANKTAIQSLFIGSVNEVREVVEEIIRKRAEPNGGFSNEDDLHSIIHAKKVRVELDSEFLEFSY</sequence>
<evidence type="ECO:0000313" key="2">
    <source>
        <dbReference type="EMBL" id="VFT84892.1"/>
    </source>
</evidence>
<accession>A0A485KJ81</accession>
<reference evidence="1" key="2">
    <citation type="submission" date="2019-06" db="EMBL/GenBank/DDBJ databases">
        <title>Genomics analysis of Aphanomyces spp. identifies a new class of oomycete effector associated with host adaptation.</title>
        <authorList>
            <person name="Gaulin E."/>
        </authorList>
    </citation>
    <scope>NUCLEOTIDE SEQUENCE</scope>
    <source>
        <strain evidence="1">CBS 578.67</strain>
    </source>
</reference>
<gene>
    <name evidence="2" type="primary">Aste57867_7999</name>
    <name evidence="1" type="ORF">As57867_007969</name>
    <name evidence="2" type="ORF">ASTE57867_7999</name>
</gene>
<dbReference type="EMBL" id="VJMH01005019">
    <property type="protein sequence ID" value="KAF0701561.1"/>
    <property type="molecule type" value="Genomic_DNA"/>
</dbReference>
<organism evidence="2 3">
    <name type="scientific">Aphanomyces stellatus</name>
    <dbReference type="NCBI Taxonomy" id="120398"/>
    <lineage>
        <taxon>Eukaryota</taxon>
        <taxon>Sar</taxon>
        <taxon>Stramenopiles</taxon>
        <taxon>Oomycota</taxon>
        <taxon>Saprolegniomycetes</taxon>
        <taxon>Saprolegniales</taxon>
        <taxon>Verrucalvaceae</taxon>
        <taxon>Aphanomyces</taxon>
    </lineage>
</organism>
<proteinExistence type="predicted"/>
<evidence type="ECO:0000313" key="3">
    <source>
        <dbReference type="Proteomes" id="UP000332933"/>
    </source>
</evidence>
<protein>
    <submittedName>
        <fullName evidence="2">Aste57867_7999 protein</fullName>
    </submittedName>
</protein>
<dbReference type="OrthoDB" id="19885at2759"/>
<dbReference type="EMBL" id="CAADRA010005040">
    <property type="protein sequence ID" value="VFT84892.1"/>
    <property type="molecule type" value="Genomic_DNA"/>
</dbReference>